<evidence type="ECO:0000256" key="8">
    <source>
        <dbReference type="SAM" id="MobiDB-lite"/>
    </source>
</evidence>
<dbReference type="Pfam" id="PF00271">
    <property type="entry name" value="Helicase_C"/>
    <property type="match status" value="1"/>
</dbReference>
<sequence>MEAHDQFDRVKVTICAITGAQMPRLGQIEAVARLVYDPADTVLVAATGYGKSAVLYAFSALADRITVQIVPLTKLGENQRDDRNVPNSRPVWVDADTHLKNPRVWGDIQAGEYTHVLLSPEQALHPKFKAVLKDPGFHTRIGLFAIDELHCVSKWREFREDYTYLHTLRVLLPRRIPWFGCTATLDRDNQNYILEKAGFEPSKLKIIRTSVDRPEISIVVQPLLRGALRDHRRLHFLLEGATAQTIRKIPKTIIYVDSKPQLIAARYTLIRYLRKRCGILKTLGRKVVRRYDADVRPVDKDMIYKEFADHDTDCRIIVATVSLGMGMDLPDVERVVQFGLPPAPTLSDIWQRFRRAMRKKEGQGTAYLFAPYWAFDHLGSVEGQPKQKKPLKPKPGGKRAPVRSSGLRQMVLAERDDDEVGSQASDFSGLPVVNTDLTLADPNLAHSQNLFDCAKKVKWSKSDLNQREKLGPVVMGFLNAPCFRKYVLDYLQEPDDPDLEYKRPVTPEKCCNACNHSLGPVPSLPPRDRGPEKPAAGSLAGVALEHLRAWCKVQAQNLVPASRRRFDIIPEMWLSATSQYQIARVFSSGRGKRQLPFHNIQGLVENVPDLKNWRHLQAKGADLATFCVSSVDKIHDAWAASKASKGQGQGRTTRTTAAEASRKRAAESAAATPPAKR</sequence>
<dbReference type="GO" id="GO:0003677">
    <property type="term" value="F:DNA binding"/>
    <property type="evidence" value="ECO:0007669"/>
    <property type="project" value="UniProtKB-KW"/>
</dbReference>
<accession>A0AAN7C2D3</accession>
<comment type="similarity">
    <text evidence="1">Belongs to the helicase family. RecQ subfamily.</text>
</comment>
<feature type="region of interest" description="Disordered" evidence="8">
    <location>
        <begin position="382"/>
        <end position="408"/>
    </location>
</feature>
<dbReference type="GO" id="GO:0005737">
    <property type="term" value="C:cytoplasm"/>
    <property type="evidence" value="ECO:0007669"/>
    <property type="project" value="TreeGrafter"/>
</dbReference>
<evidence type="ECO:0000259" key="9">
    <source>
        <dbReference type="PROSITE" id="PS51192"/>
    </source>
</evidence>
<feature type="compositionally biased region" description="Low complexity" evidence="8">
    <location>
        <begin position="667"/>
        <end position="677"/>
    </location>
</feature>
<keyword evidence="11" id="KW-0378">Hydrolase</keyword>
<organism evidence="11 12">
    <name type="scientific">Achaetomium macrosporum</name>
    <dbReference type="NCBI Taxonomy" id="79813"/>
    <lineage>
        <taxon>Eukaryota</taxon>
        <taxon>Fungi</taxon>
        <taxon>Dikarya</taxon>
        <taxon>Ascomycota</taxon>
        <taxon>Pezizomycotina</taxon>
        <taxon>Sordariomycetes</taxon>
        <taxon>Sordariomycetidae</taxon>
        <taxon>Sordariales</taxon>
        <taxon>Chaetomiaceae</taxon>
        <taxon>Achaetomium</taxon>
    </lineage>
</organism>
<dbReference type="InterPro" id="IPR027417">
    <property type="entry name" value="P-loop_NTPase"/>
</dbReference>
<keyword evidence="3" id="KW-0067">ATP-binding</keyword>
<evidence type="ECO:0000256" key="1">
    <source>
        <dbReference type="ARBA" id="ARBA00005446"/>
    </source>
</evidence>
<dbReference type="CDD" id="cd18785">
    <property type="entry name" value="SF2_C"/>
    <property type="match status" value="1"/>
</dbReference>
<feature type="domain" description="Helicase ATP-binding" evidence="9">
    <location>
        <begin position="32"/>
        <end position="203"/>
    </location>
</feature>
<dbReference type="PROSITE" id="PS51192">
    <property type="entry name" value="HELICASE_ATP_BIND_1"/>
    <property type="match status" value="1"/>
</dbReference>
<dbReference type="AlphaFoldDB" id="A0AAN7C2D3"/>
<dbReference type="PANTHER" id="PTHR13710:SF105">
    <property type="entry name" value="ATP-DEPENDENT DNA HELICASE Q1"/>
    <property type="match status" value="1"/>
</dbReference>
<name>A0AAN7C2D3_9PEZI</name>
<evidence type="ECO:0000313" key="12">
    <source>
        <dbReference type="Proteomes" id="UP001303760"/>
    </source>
</evidence>
<dbReference type="SMART" id="SM00487">
    <property type="entry name" value="DEXDc"/>
    <property type="match status" value="1"/>
</dbReference>
<keyword evidence="4" id="KW-0238">DNA-binding</keyword>
<proteinExistence type="inferred from homology"/>
<dbReference type="GO" id="GO:0009378">
    <property type="term" value="F:four-way junction helicase activity"/>
    <property type="evidence" value="ECO:0007669"/>
    <property type="project" value="TreeGrafter"/>
</dbReference>
<dbReference type="InterPro" id="IPR001650">
    <property type="entry name" value="Helicase_C-like"/>
</dbReference>
<dbReference type="GO" id="GO:0005524">
    <property type="term" value="F:ATP binding"/>
    <property type="evidence" value="ECO:0007669"/>
    <property type="project" value="UniProtKB-KW"/>
</dbReference>
<dbReference type="Gene3D" id="3.40.50.300">
    <property type="entry name" value="P-loop containing nucleotide triphosphate hydrolases"/>
    <property type="match status" value="2"/>
</dbReference>
<dbReference type="SUPFAM" id="SSF52540">
    <property type="entry name" value="P-loop containing nucleoside triphosphate hydrolases"/>
    <property type="match status" value="1"/>
</dbReference>
<evidence type="ECO:0000256" key="3">
    <source>
        <dbReference type="ARBA" id="ARBA00022840"/>
    </source>
</evidence>
<dbReference type="Proteomes" id="UP001303760">
    <property type="component" value="Unassembled WGS sequence"/>
</dbReference>
<evidence type="ECO:0000259" key="10">
    <source>
        <dbReference type="PROSITE" id="PS51194"/>
    </source>
</evidence>
<protein>
    <recommendedName>
        <fullName evidence="7">DNA 3'-5' helicase</fullName>
        <ecNumber evidence="7">5.6.2.4</ecNumber>
    </recommendedName>
</protein>
<evidence type="ECO:0000256" key="7">
    <source>
        <dbReference type="ARBA" id="ARBA00034808"/>
    </source>
</evidence>
<evidence type="ECO:0000256" key="4">
    <source>
        <dbReference type="ARBA" id="ARBA00023125"/>
    </source>
</evidence>
<dbReference type="EMBL" id="MU860483">
    <property type="protein sequence ID" value="KAK4233757.1"/>
    <property type="molecule type" value="Genomic_DNA"/>
</dbReference>
<dbReference type="InterPro" id="IPR011545">
    <property type="entry name" value="DEAD/DEAH_box_helicase_dom"/>
</dbReference>
<dbReference type="EC" id="5.6.2.4" evidence="7"/>
<reference evidence="11" key="1">
    <citation type="journal article" date="2023" name="Mol. Phylogenet. Evol.">
        <title>Genome-scale phylogeny and comparative genomics of the fungal order Sordariales.</title>
        <authorList>
            <person name="Hensen N."/>
            <person name="Bonometti L."/>
            <person name="Westerberg I."/>
            <person name="Brannstrom I.O."/>
            <person name="Guillou S."/>
            <person name="Cros-Aarteil S."/>
            <person name="Calhoun S."/>
            <person name="Haridas S."/>
            <person name="Kuo A."/>
            <person name="Mondo S."/>
            <person name="Pangilinan J."/>
            <person name="Riley R."/>
            <person name="LaButti K."/>
            <person name="Andreopoulos B."/>
            <person name="Lipzen A."/>
            <person name="Chen C."/>
            <person name="Yan M."/>
            <person name="Daum C."/>
            <person name="Ng V."/>
            <person name="Clum A."/>
            <person name="Steindorff A."/>
            <person name="Ohm R.A."/>
            <person name="Martin F."/>
            <person name="Silar P."/>
            <person name="Natvig D.O."/>
            <person name="Lalanne C."/>
            <person name="Gautier V."/>
            <person name="Ament-Velasquez S.L."/>
            <person name="Kruys A."/>
            <person name="Hutchinson M.I."/>
            <person name="Powell A.J."/>
            <person name="Barry K."/>
            <person name="Miller A.N."/>
            <person name="Grigoriev I.V."/>
            <person name="Debuchy R."/>
            <person name="Gladieux P."/>
            <person name="Hiltunen Thoren M."/>
            <person name="Johannesson H."/>
        </authorList>
    </citation>
    <scope>NUCLEOTIDE SEQUENCE</scope>
    <source>
        <strain evidence="11">CBS 532.94</strain>
    </source>
</reference>
<feature type="compositionally biased region" description="Basic residues" evidence="8">
    <location>
        <begin position="386"/>
        <end position="401"/>
    </location>
</feature>
<dbReference type="SMART" id="SM00490">
    <property type="entry name" value="HELICc"/>
    <property type="match status" value="1"/>
</dbReference>
<feature type="domain" description="Helicase C-terminal" evidence="10">
    <location>
        <begin position="241"/>
        <end position="408"/>
    </location>
</feature>
<dbReference type="GO" id="GO:0000724">
    <property type="term" value="P:double-strand break repair via homologous recombination"/>
    <property type="evidence" value="ECO:0007669"/>
    <property type="project" value="TreeGrafter"/>
</dbReference>
<dbReference type="InterPro" id="IPR014001">
    <property type="entry name" value="Helicase_ATP-bd"/>
</dbReference>
<reference evidence="11" key="2">
    <citation type="submission" date="2023-05" db="EMBL/GenBank/DDBJ databases">
        <authorList>
            <consortium name="Lawrence Berkeley National Laboratory"/>
            <person name="Steindorff A."/>
            <person name="Hensen N."/>
            <person name="Bonometti L."/>
            <person name="Westerberg I."/>
            <person name="Brannstrom I.O."/>
            <person name="Guillou S."/>
            <person name="Cros-Aarteil S."/>
            <person name="Calhoun S."/>
            <person name="Haridas S."/>
            <person name="Kuo A."/>
            <person name="Mondo S."/>
            <person name="Pangilinan J."/>
            <person name="Riley R."/>
            <person name="Labutti K."/>
            <person name="Andreopoulos B."/>
            <person name="Lipzen A."/>
            <person name="Chen C."/>
            <person name="Yanf M."/>
            <person name="Daum C."/>
            <person name="Ng V."/>
            <person name="Clum A."/>
            <person name="Ohm R."/>
            <person name="Martin F."/>
            <person name="Silar P."/>
            <person name="Natvig D."/>
            <person name="Lalanne C."/>
            <person name="Gautier V."/>
            <person name="Ament-Velasquez S.L."/>
            <person name="Kruys A."/>
            <person name="Hutchinson M.I."/>
            <person name="Powell A.J."/>
            <person name="Barry K."/>
            <person name="Miller A.N."/>
            <person name="Grigoriev I.V."/>
            <person name="Debuchy R."/>
            <person name="Gladieux P."/>
            <person name="Thoren M.H."/>
            <person name="Johannesson H."/>
        </authorList>
    </citation>
    <scope>NUCLEOTIDE SEQUENCE</scope>
    <source>
        <strain evidence="11">CBS 532.94</strain>
    </source>
</reference>
<keyword evidence="2" id="KW-0547">Nucleotide-binding</keyword>
<feature type="region of interest" description="Disordered" evidence="8">
    <location>
        <begin position="640"/>
        <end position="677"/>
    </location>
</feature>
<evidence type="ECO:0000256" key="2">
    <source>
        <dbReference type="ARBA" id="ARBA00022741"/>
    </source>
</evidence>
<evidence type="ECO:0000313" key="11">
    <source>
        <dbReference type="EMBL" id="KAK4233757.1"/>
    </source>
</evidence>
<dbReference type="Pfam" id="PF00270">
    <property type="entry name" value="DEAD"/>
    <property type="match status" value="1"/>
</dbReference>
<keyword evidence="5" id="KW-0413">Isomerase</keyword>
<gene>
    <name evidence="11" type="ORF">C8A03DRAFT_19221</name>
</gene>
<keyword evidence="12" id="KW-1185">Reference proteome</keyword>
<dbReference type="PROSITE" id="PS51194">
    <property type="entry name" value="HELICASE_CTER"/>
    <property type="match status" value="1"/>
</dbReference>
<evidence type="ECO:0000256" key="5">
    <source>
        <dbReference type="ARBA" id="ARBA00023235"/>
    </source>
</evidence>
<comment type="caution">
    <text evidence="11">The sequence shown here is derived from an EMBL/GenBank/DDBJ whole genome shotgun (WGS) entry which is preliminary data.</text>
</comment>
<evidence type="ECO:0000256" key="6">
    <source>
        <dbReference type="ARBA" id="ARBA00034617"/>
    </source>
</evidence>
<dbReference type="GO" id="GO:0005694">
    <property type="term" value="C:chromosome"/>
    <property type="evidence" value="ECO:0007669"/>
    <property type="project" value="TreeGrafter"/>
</dbReference>
<dbReference type="GO" id="GO:0043138">
    <property type="term" value="F:3'-5' DNA helicase activity"/>
    <property type="evidence" value="ECO:0007669"/>
    <property type="project" value="UniProtKB-EC"/>
</dbReference>
<comment type="catalytic activity">
    <reaction evidence="6">
        <text>Couples ATP hydrolysis with the unwinding of duplex DNA by translocating in the 3'-5' direction.</text>
        <dbReference type="EC" id="5.6.2.4"/>
    </reaction>
</comment>
<dbReference type="GO" id="GO:0016787">
    <property type="term" value="F:hydrolase activity"/>
    <property type="evidence" value="ECO:0007669"/>
    <property type="project" value="UniProtKB-KW"/>
</dbReference>
<dbReference type="PANTHER" id="PTHR13710">
    <property type="entry name" value="DNA HELICASE RECQ FAMILY MEMBER"/>
    <property type="match status" value="1"/>
</dbReference>